<evidence type="ECO:0000256" key="2">
    <source>
        <dbReference type="ARBA" id="ARBA00004613"/>
    </source>
</evidence>
<evidence type="ECO:0000313" key="7">
    <source>
        <dbReference type="EMBL" id="ASJ97374.1"/>
    </source>
</evidence>
<gene>
    <name evidence="7" type="primary">flgL</name>
    <name evidence="7" type="ORF">CFF01_12730</name>
</gene>
<dbReference type="InterPro" id="IPR013384">
    <property type="entry name" value="Flagell_FlgL"/>
</dbReference>
<dbReference type="Pfam" id="PF00669">
    <property type="entry name" value="Flagellin_N"/>
    <property type="match status" value="1"/>
</dbReference>
<dbReference type="InterPro" id="IPR001029">
    <property type="entry name" value="Flagellin_N"/>
</dbReference>
<dbReference type="Proteomes" id="UP000198233">
    <property type="component" value="Chromosome"/>
</dbReference>
<comment type="similarity">
    <text evidence="3">Belongs to the bacterial flagellin family.</text>
</comment>
<keyword evidence="7" id="KW-0282">Flagellum</keyword>
<dbReference type="GO" id="GO:0005198">
    <property type="term" value="F:structural molecule activity"/>
    <property type="evidence" value="ECO:0007669"/>
    <property type="project" value="InterPro"/>
</dbReference>
<dbReference type="GO" id="GO:0005576">
    <property type="term" value="C:extracellular region"/>
    <property type="evidence" value="ECO:0007669"/>
    <property type="project" value="UniProtKB-SubCell"/>
</dbReference>
<proteinExistence type="inferred from homology"/>
<dbReference type="GO" id="GO:0009424">
    <property type="term" value="C:bacterial-type flagellum hook"/>
    <property type="evidence" value="ECO:0007669"/>
    <property type="project" value="InterPro"/>
</dbReference>
<dbReference type="Gene3D" id="1.20.1330.10">
    <property type="entry name" value="f41 fragment of flagellin, N-terminal domain"/>
    <property type="match status" value="2"/>
</dbReference>
<organism evidence="7 8">
    <name type="scientific">Shewanella marisflavi</name>
    <dbReference type="NCBI Taxonomy" id="260364"/>
    <lineage>
        <taxon>Bacteria</taxon>
        <taxon>Pseudomonadati</taxon>
        <taxon>Pseudomonadota</taxon>
        <taxon>Gammaproteobacteria</taxon>
        <taxon>Alteromonadales</taxon>
        <taxon>Shewanellaceae</taxon>
        <taxon>Shewanella</taxon>
    </lineage>
</organism>
<keyword evidence="4" id="KW-0964">Secreted</keyword>
<name>A0AAC9XP24_9GAMM</name>
<dbReference type="PANTHER" id="PTHR42792">
    <property type="entry name" value="FLAGELLIN"/>
    <property type="match status" value="1"/>
</dbReference>
<dbReference type="NCBIfam" id="TIGR02550">
    <property type="entry name" value="flagell_flgL"/>
    <property type="match status" value="1"/>
</dbReference>
<keyword evidence="7" id="KW-0966">Cell projection</keyword>
<evidence type="ECO:0000313" key="8">
    <source>
        <dbReference type="Proteomes" id="UP000198233"/>
    </source>
</evidence>
<evidence type="ECO:0000259" key="6">
    <source>
        <dbReference type="Pfam" id="PF00669"/>
    </source>
</evidence>
<dbReference type="SUPFAM" id="SSF64518">
    <property type="entry name" value="Phase 1 flagellin"/>
    <property type="match status" value="1"/>
</dbReference>
<feature type="domain" description="Flagellin N-terminal" evidence="6">
    <location>
        <begin position="3"/>
        <end position="141"/>
    </location>
</feature>
<evidence type="ECO:0000256" key="1">
    <source>
        <dbReference type="ARBA" id="ARBA00004365"/>
    </source>
</evidence>
<evidence type="ECO:0000256" key="4">
    <source>
        <dbReference type="ARBA" id="ARBA00022525"/>
    </source>
</evidence>
<dbReference type="AlphaFoldDB" id="A0AAC9XP24"/>
<keyword evidence="7" id="KW-0969">Cilium</keyword>
<dbReference type="GO" id="GO:0071973">
    <property type="term" value="P:bacterial-type flagellum-dependent cell motility"/>
    <property type="evidence" value="ECO:0007669"/>
    <property type="project" value="InterPro"/>
</dbReference>
<accession>A0AAC9XP24</accession>
<dbReference type="EMBL" id="CP022272">
    <property type="protein sequence ID" value="ASJ97374.1"/>
    <property type="molecule type" value="Genomic_DNA"/>
</dbReference>
<comment type="subcellular location">
    <subcellularLocation>
        <location evidence="1">Bacterial flagellum</location>
    </subcellularLocation>
    <subcellularLocation>
        <location evidence="2">Secreted</location>
    </subcellularLocation>
</comment>
<sequence length="405" mass="43079">MRISTAQMFNQNINSVLNKQSATSKIIDQIASGKRVNTAGDDPVAAIGIDNLNQQNALVDQFMKNIDYATNRLALTESKLGSAETLASSVKDQILRTINGALSGTDRQTIANEMKSSLEELLSIANSKDESGNYLFSGNKTSTKPFSFDGTGQVIYSGDSGIRQAIVASSVTIGTNLPGDSAFMKAANPLGDFSVNYLPGQTGDIYIESAKIVDQAGHVPVAPEQYTFDFADNGAGGLDLTVTDSATPATTWTFANFDASNPVSFNGIEVTIDGAPAAGDSFTLSPQTEVSIFDTINQAIALLEDPSKVNTPQGDSELAQLLNQMSNGMQQIDFDRGIAGNDLKRAESYLSSHTEEKLVNTSALSLLEDLDFAEAITELEKQQVALNAVSSVFTKVGSTTLFDYI</sequence>
<dbReference type="RefSeq" id="WP_088905048.1">
    <property type="nucleotide sequence ID" value="NZ_CP022272.1"/>
</dbReference>
<reference evidence="7 8" key="1">
    <citation type="submission" date="2017-06" db="EMBL/GenBank/DDBJ databases">
        <title>Complete genome sequence of Shewanella marisflavi EP1 associated with anaerobic 2,4-dinitrotoluene reduction and salt tolerance.</title>
        <authorList>
            <person name="Huang J."/>
        </authorList>
    </citation>
    <scope>NUCLEOTIDE SEQUENCE [LARGE SCALE GENOMIC DNA]</scope>
    <source>
        <strain evidence="7 8">EP1</strain>
    </source>
</reference>
<dbReference type="KEGG" id="smav:CFF01_12730"/>
<evidence type="ECO:0000256" key="5">
    <source>
        <dbReference type="ARBA" id="ARBA00023143"/>
    </source>
</evidence>
<dbReference type="PANTHER" id="PTHR42792:SF1">
    <property type="entry name" value="FLAGELLAR HOOK-ASSOCIATED PROTEIN 3"/>
    <property type="match status" value="1"/>
</dbReference>
<dbReference type="InterPro" id="IPR001492">
    <property type="entry name" value="Flagellin"/>
</dbReference>
<keyword evidence="5" id="KW-0975">Bacterial flagellum</keyword>
<evidence type="ECO:0000256" key="3">
    <source>
        <dbReference type="ARBA" id="ARBA00005709"/>
    </source>
</evidence>
<protein>
    <submittedName>
        <fullName evidence="7">Flagellar hook-associated protein 3</fullName>
    </submittedName>
</protein>